<feature type="region of interest" description="Disordered" evidence="1">
    <location>
        <begin position="25"/>
        <end position="70"/>
    </location>
</feature>
<evidence type="ECO:0000313" key="4">
    <source>
        <dbReference type="Proteomes" id="UP000190814"/>
    </source>
</evidence>
<feature type="chain" id="PRO_5038332240" description="Lipoprotein" evidence="2">
    <location>
        <begin position="23"/>
        <end position="416"/>
    </location>
</feature>
<dbReference type="PROSITE" id="PS51257">
    <property type="entry name" value="PROKAR_LIPOPROTEIN"/>
    <property type="match status" value="1"/>
</dbReference>
<name>A0A1T4VD87_9FIRM</name>
<feature type="compositionally biased region" description="Acidic residues" evidence="1">
    <location>
        <begin position="56"/>
        <end position="65"/>
    </location>
</feature>
<evidence type="ECO:0000256" key="2">
    <source>
        <dbReference type="SAM" id="SignalP"/>
    </source>
</evidence>
<accession>A0A1T4VD87</accession>
<sequence length="416" mass="47992">MKKKIILFTITASLMVSLVSCGSTNKSKQTTVNTSTKENQESTTFESNTEQTTLDSTEESTEELTTEPNNESEAIQANFFNYLDNENHGILLKTKASKEVLSVISSIKKANNLVNRYKIGDEDKTKEITPLFELNSDDEIIKYLGDNTWSFQVGNEVSIYKPTDSKKASLPCAFLATELCLPYALAKAQLTENHESDFNQFTNMDIQDIADHLSIDYKNLTNKSYIVYPDSKAVYENIYLYKDNSTYLQYLGNKINGKDKGKAYYLQRTETNHDTGLSNENNFYHYIRYNNEKYYRLDTKDVFYKTDKFEDDFFIKDENLFYEQLAKSYNFEYSFPVTVFDKSFDVSIFTQNDSHVAVLFDQSKHVAKAWLINTDGIVIATDLSFNEEASTSVAEEWFKDEIAYARERVNDKKDEK</sequence>
<keyword evidence="4" id="KW-1185">Reference proteome</keyword>
<gene>
    <name evidence="3" type="ORF">SAMN02745111_00727</name>
</gene>
<feature type="compositionally biased region" description="Polar residues" evidence="1">
    <location>
        <begin position="25"/>
        <end position="48"/>
    </location>
</feature>
<organism evidence="3 4">
    <name type="scientific">Eubacterium uniforme</name>
    <dbReference type="NCBI Taxonomy" id="39495"/>
    <lineage>
        <taxon>Bacteria</taxon>
        <taxon>Bacillati</taxon>
        <taxon>Bacillota</taxon>
        <taxon>Clostridia</taxon>
        <taxon>Eubacteriales</taxon>
        <taxon>Eubacteriaceae</taxon>
        <taxon>Eubacterium</taxon>
    </lineage>
</organism>
<dbReference type="Proteomes" id="UP000190814">
    <property type="component" value="Unassembled WGS sequence"/>
</dbReference>
<evidence type="ECO:0000256" key="1">
    <source>
        <dbReference type="SAM" id="MobiDB-lite"/>
    </source>
</evidence>
<dbReference type="AlphaFoldDB" id="A0A1T4VD87"/>
<reference evidence="3 4" key="1">
    <citation type="submission" date="2017-02" db="EMBL/GenBank/DDBJ databases">
        <authorList>
            <person name="Peterson S.W."/>
        </authorList>
    </citation>
    <scope>NUCLEOTIDE SEQUENCE [LARGE SCALE GENOMIC DNA]</scope>
    <source>
        <strain evidence="3 4">ATCC 35992</strain>
    </source>
</reference>
<keyword evidence="2" id="KW-0732">Signal</keyword>
<evidence type="ECO:0008006" key="5">
    <source>
        <dbReference type="Google" id="ProtNLM"/>
    </source>
</evidence>
<evidence type="ECO:0000313" key="3">
    <source>
        <dbReference type="EMBL" id="SKA62920.1"/>
    </source>
</evidence>
<dbReference type="RefSeq" id="WP_078765614.1">
    <property type="nucleotide sequence ID" value="NZ_FUXZ01000004.1"/>
</dbReference>
<dbReference type="EMBL" id="FUXZ01000004">
    <property type="protein sequence ID" value="SKA62920.1"/>
    <property type="molecule type" value="Genomic_DNA"/>
</dbReference>
<feature type="signal peptide" evidence="2">
    <location>
        <begin position="1"/>
        <end position="22"/>
    </location>
</feature>
<protein>
    <recommendedName>
        <fullName evidence="5">Lipoprotein</fullName>
    </recommendedName>
</protein>
<proteinExistence type="predicted"/>